<evidence type="ECO:0000313" key="3">
    <source>
        <dbReference type="Proteomes" id="UP001275315"/>
    </source>
</evidence>
<organism evidence="2 3">
    <name type="scientific">Paracerasibacillus soli</name>
    <dbReference type="NCBI Taxonomy" id="480284"/>
    <lineage>
        <taxon>Bacteria</taxon>
        <taxon>Bacillati</taxon>
        <taxon>Bacillota</taxon>
        <taxon>Bacilli</taxon>
        <taxon>Bacillales</taxon>
        <taxon>Bacillaceae</taxon>
        <taxon>Paracerasibacillus</taxon>
    </lineage>
</organism>
<keyword evidence="1" id="KW-0812">Transmembrane</keyword>
<dbReference type="EMBL" id="JAWDIQ010000001">
    <property type="protein sequence ID" value="MDY0407673.1"/>
    <property type="molecule type" value="Genomic_DNA"/>
</dbReference>
<sequence length="132" mass="14922">MNNYSQLLLRFSALFAVIGVLLGTHMAGSGSNAFRPIHTHILVGGWLTIFAWALYYKVFYPKVNMLAKLHVWSAIIGSIGLSVGMWLQYLKPFHLPDIFVLIFYIGGGMVLLISFTMFFLLTILYGEKRCID</sequence>
<protein>
    <recommendedName>
        <fullName evidence="4">Cbb3-type cytochrome c oxidase subunit I</fullName>
    </recommendedName>
</protein>
<feature type="transmembrane region" description="Helical" evidence="1">
    <location>
        <begin position="7"/>
        <end position="27"/>
    </location>
</feature>
<keyword evidence="3" id="KW-1185">Reference proteome</keyword>
<proteinExistence type="predicted"/>
<dbReference type="RefSeq" id="WP_320378468.1">
    <property type="nucleotide sequence ID" value="NZ_JAWDIQ010000001.1"/>
</dbReference>
<name>A0ABU5CMT5_9BACI</name>
<feature type="transmembrane region" description="Helical" evidence="1">
    <location>
        <begin position="101"/>
        <end position="126"/>
    </location>
</feature>
<feature type="transmembrane region" description="Helical" evidence="1">
    <location>
        <begin position="71"/>
        <end position="89"/>
    </location>
</feature>
<gene>
    <name evidence="2" type="ORF">RWD45_02435</name>
</gene>
<evidence type="ECO:0008006" key="4">
    <source>
        <dbReference type="Google" id="ProtNLM"/>
    </source>
</evidence>
<comment type="caution">
    <text evidence="2">The sequence shown here is derived from an EMBL/GenBank/DDBJ whole genome shotgun (WGS) entry which is preliminary data.</text>
</comment>
<evidence type="ECO:0000313" key="2">
    <source>
        <dbReference type="EMBL" id="MDY0407673.1"/>
    </source>
</evidence>
<keyword evidence="1" id="KW-1133">Transmembrane helix</keyword>
<accession>A0ABU5CMT5</accession>
<keyword evidence="1" id="KW-0472">Membrane</keyword>
<dbReference type="Proteomes" id="UP001275315">
    <property type="component" value="Unassembled WGS sequence"/>
</dbReference>
<evidence type="ECO:0000256" key="1">
    <source>
        <dbReference type="SAM" id="Phobius"/>
    </source>
</evidence>
<feature type="transmembrane region" description="Helical" evidence="1">
    <location>
        <begin position="39"/>
        <end position="59"/>
    </location>
</feature>
<reference evidence="2 3" key="1">
    <citation type="submission" date="2023-10" db="EMBL/GenBank/DDBJ databases">
        <title>Virgibacillus soli CC-YMP-6 genome.</title>
        <authorList>
            <person name="Miliotis G."/>
            <person name="Sengupta P."/>
            <person name="Hameed A."/>
            <person name="Chuvochina M."/>
            <person name="Mcdonagh F."/>
            <person name="Simpson A.C."/>
            <person name="Singh N.K."/>
            <person name="Rekha P.D."/>
            <person name="Raman K."/>
            <person name="Hugenholtz P."/>
            <person name="Venkateswaran K."/>
        </authorList>
    </citation>
    <scope>NUCLEOTIDE SEQUENCE [LARGE SCALE GENOMIC DNA]</scope>
    <source>
        <strain evidence="2 3">CC-YMP-6</strain>
    </source>
</reference>